<feature type="chain" id="PRO_5008407798" evidence="1">
    <location>
        <begin position="19"/>
        <end position="123"/>
    </location>
</feature>
<keyword evidence="3" id="KW-1185">Reference proteome</keyword>
<reference evidence="2" key="1">
    <citation type="submission" date="2020-05" db="UniProtKB">
        <authorList>
            <consortium name="EnsemblMetazoa"/>
        </authorList>
    </citation>
    <scope>IDENTIFICATION</scope>
    <source>
        <strain evidence="2">Yale</strain>
    </source>
</reference>
<evidence type="ECO:0000313" key="3">
    <source>
        <dbReference type="Proteomes" id="UP000092444"/>
    </source>
</evidence>
<dbReference type="AlphaFoldDB" id="A0A1B0FPB5"/>
<feature type="signal peptide" evidence="1">
    <location>
        <begin position="1"/>
        <end position="18"/>
    </location>
</feature>
<keyword evidence="1" id="KW-0732">Signal</keyword>
<dbReference type="Proteomes" id="UP000092444">
    <property type="component" value="Unassembled WGS sequence"/>
</dbReference>
<dbReference type="EnsemblMetazoa" id="GMOY005755-RA">
    <property type="protein sequence ID" value="GMOY005755-PA"/>
    <property type="gene ID" value="GMOY005755"/>
</dbReference>
<sequence>MKLLYIGLVCRILAFSLAKPLSDDQTEPVEDASTVNGRVLYDQRQSGKYNIHIIIKDVAIIEMDQNEIVDNNDDGDYYYDEEDLTIKPLTLNLNEIIIPKMMLSIIKGIGLRILDLLQTLSKP</sequence>
<protein>
    <submittedName>
        <fullName evidence="2">Uncharacterized protein</fullName>
    </submittedName>
</protein>
<evidence type="ECO:0000313" key="2">
    <source>
        <dbReference type="EnsemblMetazoa" id="GMOY005755-PA"/>
    </source>
</evidence>
<dbReference type="VEuPathDB" id="VectorBase:GMOY005755"/>
<name>A0A1B0FPB5_GLOMM</name>
<evidence type="ECO:0000256" key="1">
    <source>
        <dbReference type="SAM" id="SignalP"/>
    </source>
</evidence>
<dbReference type="EMBL" id="CCAG010008760">
    <property type="status" value="NOT_ANNOTATED_CDS"/>
    <property type="molecule type" value="Genomic_DNA"/>
</dbReference>
<accession>A0A1B0FPB5</accession>
<proteinExistence type="predicted"/>
<organism evidence="2 3">
    <name type="scientific">Glossina morsitans morsitans</name>
    <name type="common">Savannah tsetse fly</name>
    <dbReference type="NCBI Taxonomy" id="37546"/>
    <lineage>
        <taxon>Eukaryota</taxon>
        <taxon>Metazoa</taxon>
        <taxon>Ecdysozoa</taxon>
        <taxon>Arthropoda</taxon>
        <taxon>Hexapoda</taxon>
        <taxon>Insecta</taxon>
        <taxon>Pterygota</taxon>
        <taxon>Neoptera</taxon>
        <taxon>Endopterygota</taxon>
        <taxon>Diptera</taxon>
        <taxon>Brachycera</taxon>
        <taxon>Muscomorpha</taxon>
        <taxon>Hippoboscoidea</taxon>
        <taxon>Glossinidae</taxon>
        <taxon>Glossina</taxon>
    </lineage>
</organism>